<comment type="similarity">
    <text evidence="1">Belongs to the UPF0065 (bug) family.</text>
</comment>
<keyword evidence="2" id="KW-0732">Signal</keyword>
<evidence type="ECO:0000256" key="1">
    <source>
        <dbReference type="ARBA" id="ARBA00006987"/>
    </source>
</evidence>
<reference evidence="4" key="1">
    <citation type="submission" date="2015-07" db="EMBL/GenBank/DDBJ databases">
        <title>Discovery of a poly(ethylene terephthalate assimilation.</title>
        <authorList>
            <person name="Yoshida S."/>
            <person name="Hiraga K."/>
            <person name="Takehana T."/>
            <person name="Taniguchi I."/>
            <person name="Yamaji H."/>
            <person name="Maeda Y."/>
            <person name="Toyohara K."/>
            <person name="Miyamoto K."/>
            <person name="Kimura Y."/>
            <person name="Oda K."/>
        </authorList>
    </citation>
    <scope>NUCLEOTIDE SEQUENCE [LARGE SCALE GENOMIC DNA]</scope>
    <source>
        <strain evidence="4">NBRC 110686 / TISTR 2288 / 201-F6</strain>
    </source>
</reference>
<protein>
    <submittedName>
        <fullName evidence="3">Putative exported protein</fullName>
    </submittedName>
</protein>
<dbReference type="SUPFAM" id="SSF53850">
    <property type="entry name" value="Periplasmic binding protein-like II"/>
    <property type="match status" value="1"/>
</dbReference>
<evidence type="ECO:0000256" key="2">
    <source>
        <dbReference type="SAM" id="SignalP"/>
    </source>
</evidence>
<dbReference type="PROSITE" id="PS51318">
    <property type="entry name" value="TAT"/>
    <property type="match status" value="1"/>
</dbReference>
<evidence type="ECO:0000313" key="4">
    <source>
        <dbReference type="Proteomes" id="UP000037660"/>
    </source>
</evidence>
<dbReference type="Gene3D" id="3.40.190.150">
    <property type="entry name" value="Bordetella uptake gene, domain 1"/>
    <property type="match status" value="1"/>
</dbReference>
<dbReference type="PANTHER" id="PTHR42928:SF5">
    <property type="entry name" value="BLR1237 PROTEIN"/>
    <property type="match status" value="1"/>
</dbReference>
<dbReference type="PIRSF" id="PIRSF017082">
    <property type="entry name" value="YflP"/>
    <property type="match status" value="1"/>
</dbReference>
<dbReference type="Proteomes" id="UP000037660">
    <property type="component" value="Unassembled WGS sequence"/>
</dbReference>
<name>A0A0K8P127_PISS1</name>
<dbReference type="AlphaFoldDB" id="A0A0K8P127"/>
<feature type="chain" id="PRO_5005513582" evidence="2">
    <location>
        <begin position="37"/>
        <end position="334"/>
    </location>
</feature>
<dbReference type="Gene3D" id="3.40.190.10">
    <property type="entry name" value="Periplasmic binding protein-like II"/>
    <property type="match status" value="1"/>
</dbReference>
<evidence type="ECO:0000313" key="3">
    <source>
        <dbReference type="EMBL" id="GAP35875.1"/>
    </source>
</evidence>
<dbReference type="EMBL" id="BBYR01000029">
    <property type="protein sequence ID" value="GAP35875.1"/>
    <property type="molecule type" value="Genomic_DNA"/>
</dbReference>
<organism evidence="3 4">
    <name type="scientific">Piscinibacter sakaiensis</name>
    <name type="common">Ideonella sakaiensis</name>
    <dbReference type="NCBI Taxonomy" id="1547922"/>
    <lineage>
        <taxon>Bacteria</taxon>
        <taxon>Pseudomonadati</taxon>
        <taxon>Pseudomonadota</taxon>
        <taxon>Betaproteobacteria</taxon>
        <taxon>Burkholderiales</taxon>
        <taxon>Sphaerotilaceae</taxon>
        <taxon>Piscinibacter</taxon>
    </lineage>
</organism>
<dbReference type="CDD" id="cd13578">
    <property type="entry name" value="PBP2_Bug27"/>
    <property type="match status" value="1"/>
</dbReference>
<reference evidence="3 4" key="2">
    <citation type="journal article" date="2016" name="Science">
        <title>A bacterium that degrades and assimilates poly(ethylene terephthalate).</title>
        <authorList>
            <person name="Yoshida S."/>
            <person name="Hiraga K."/>
            <person name="Takehana T."/>
            <person name="Taniguchi I."/>
            <person name="Yamaji H."/>
            <person name="Maeda Y."/>
            <person name="Toyohara K."/>
            <person name="Miyamoto K."/>
            <person name="Kimura Y."/>
            <person name="Oda K."/>
        </authorList>
    </citation>
    <scope>NUCLEOTIDE SEQUENCE [LARGE SCALE GENOMIC DNA]</scope>
    <source>
        <strain evidence="4">NBRC 110686 / TISTR 2288 / 201-F6</strain>
    </source>
</reference>
<dbReference type="RefSeq" id="WP_054019905.1">
    <property type="nucleotide sequence ID" value="NZ_BBYR01000029.1"/>
</dbReference>
<dbReference type="InterPro" id="IPR042100">
    <property type="entry name" value="Bug_dom1"/>
</dbReference>
<keyword evidence="4" id="KW-1185">Reference proteome</keyword>
<gene>
    <name evidence="3" type="ORF">ISF6_1648</name>
</gene>
<feature type="signal peptide" evidence="2">
    <location>
        <begin position="1"/>
        <end position="36"/>
    </location>
</feature>
<dbReference type="InterPro" id="IPR006311">
    <property type="entry name" value="TAT_signal"/>
</dbReference>
<dbReference type="OrthoDB" id="8678477at2"/>
<dbReference type="STRING" id="1547922.ISF6_1648"/>
<accession>A0A0K8P127</accession>
<dbReference type="PANTHER" id="PTHR42928">
    <property type="entry name" value="TRICARBOXYLATE-BINDING PROTEIN"/>
    <property type="match status" value="1"/>
</dbReference>
<sequence length="334" mass="35194">MNDSFGPRGPLSRRSVLRAGAAAAASLGLPMARAQAWPTKPVTVVVPFPAGGGTDAFARPLTAVLTRQLGRQVIIDNRGGAGGTVGAGIAAKAAPDGYTFFMGAVHHAIAPSMYPKLDYHLETDFIPVGLVSSVPQVIVVHPQRVPVNDLPSLLDYVRKNPAKLNYGSAGNGTSHHLAGELFKLQTKTFITHIPYRGAGPALQDLIAGQVDMMFDGLGSSASHIKGGRIKALAVASAKRAPGFPDLPTAGEGGVPTYQVATWYGLWAPKGTPKEVIDRFTAEMRTALATEELQKTWTGLGTETPNLYGDAFGKFVSAETKRWAEVVKTSGAKLE</sequence>
<dbReference type="InterPro" id="IPR005064">
    <property type="entry name" value="BUG"/>
</dbReference>
<comment type="caution">
    <text evidence="3">The sequence shown here is derived from an EMBL/GenBank/DDBJ whole genome shotgun (WGS) entry which is preliminary data.</text>
</comment>
<proteinExistence type="inferred from homology"/>
<dbReference type="Pfam" id="PF03401">
    <property type="entry name" value="TctC"/>
    <property type="match status" value="1"/>
</dbReference>